<dbReference type="InterPro" id="IPR002759">
    <property type="entry name" value="Pop5/Rpp14/Rnp2-like"/>
</dbReference>
<organism evidence="3 4">
    <name type="scientific">Entamoeba invadens IP1</name>
    <dbReference type="NCBI Taxonomy" id="370355"/>
    <lineage>
        <taxon>Eukaryota</taxon>
        <taxon>Amoebozoa</taxon>
        <taxon>Evosea</taxon>
        <taxon>Archamoebae</taxon>
        <taxon>Mastigamoebida</taxon>
        <taxon>Entamoebidae</taxon>
        <taxon>Entamoeba</taxon>
    </lineage>
</organism>
<sequence>MDDAEYISFVFKKDGATFTSKEAIIDVVQNTYTEYFGNLVKPQITLISLHTKHEKSIGIFKVAREQIVNIHTSLMLSCGTVGRMCSFNDLRYSSTVAGLADRSFLWSF</sequence>
<proteinExistence type="inferred from homology"/>
<dbReference type="SUPFAM" id="SSF160350">
    <property type="entry name" value="Rnp2-like"/>
    <property type="match status" value="1"/>
</dbReference>
<dbReference type="GeneID" id="14883805"/>
<dbReference type="Pfam" id="PF01900">
    <property type="entry name" value="RNase_P_Rpp14"/>
    <property type="match status" value="1"/>
</dbReference>
<dbReference type="GO" id="GO:0001682">
    <property type="term" value="P:tRNA 5'-leader removal"/>
    <property type="evidence" value="ECO:0007669"/>
    <property type="project" value="InterPro"/>
</dbReference>
<dbReference type="AlphaFoldDB" id="L7FJQ9"/>
<dbReference type="Gene3D" id="3.30.70.3250">
    <property type="entry name" value="Ribonuclease P, Pop5 subunit"/>
    <property type="match status" value="1"/>
</dbReference>
<dbReference type="RefSeq" id="XP_004184151.1">
    <property type="nucleotide sequence ID" value="XM_004184103.1"/>
</dbReference>
<protein>
    <submittedName>
        <fullName evidence="3">Uncharacterized protein</fullName>
    </submittedName>
</protein>
<dbReference type="Proteomes" id="UP000014680">
    <property type="component" value="Unassembled WGS sequence"/>
</dbReference>
<dbReference type="InterPro" id="IPR038085">
    <property type="entry name" value="Rnp2-like_sf"/>
</dbReference>
<evidence type="ECO:0000256" key="2">
    <source>
        <dbReference type="ARBA" id="ARBA00022694"/>
    </source>
</evidence>
<keyword evidence="2" id="KW-0819">tRNA processing</keyword>
<dbReference type="GO" id="GO:0030677">
    <property type="term" value="C:ribonuclease P complex"/>
    <property type="evidence" value="ECO:0007669"/>
    <property type="project" value="InterPro"/>
</dbReference>
<evidence type="ECO:0000256" key="1">
    <source>
        <dbReference type="ARBA" id="ARBA00010800"/>
    </source>
</evidence>
<gene>
    <name evidence="3" type="ORF">EIN_283410</name>
</gene>
<accession>L7FJQ9</accession>
<evidence type="ECO:0000313" key="4">
    <source>
        <dbReference type="Proteomes" id="UP000014680"/>
    </source>
</evidence>
<reference evidence="3 4" key="1">
    <citation type="submission" date="2012-10" db="EMBL/GenBank/DDBJ databases">
        <authorList>
            <person name="Zafar N."/>
            <person name="Inman J."/>
            <person name="Hall N."/>
            <person name="Lorenzi H."/>
            <person name="Caler E."/>
        </authorList>
    </citation>
    <scope>NUCLEOTIDE SEQUENCE [LARGE SCALE GENOMIC DNA]</scope>
    <source>
        <strain evidence="3 4">IP1</strain>
    </source>
</reference>
<keyword evidence="4" id="KW-1185">Reference proteome</keyword>
<name>L7FJQ9_ENTIV</name>
<dbReference type="EMBL" id="KB207106">
    <property type="protein sequence ID" value="ELP84805.1"/>
    <property type="molecule type" value="Genomic_DNA"/>
</dbReference>
<dbReference type="VEuPathDB" id="AmoebaDB:EIN_283410"/>
<comment type="similarity">
    <text evidence="1">Belongs to the eukaryotic/archaeal RNase P protein component 2 family.</text>
</comment>
<evidence type="ECO:0000313" key="3">
    <source>
        <dbReference type="EMBL" id="ELP84805.1"/>
    </source>
</evidence>
<dbReference type="KEGG" id="eiv:EIN_283410"/>